<organism evidence="3 4">
    <name type="scientific">Miscanthus lutarioriparius</name>
    <dbReference type="NCBI Taxonomy" id="422564"/>
    <lineage>
        <taxon>Eukaryota</taxon>
        <taxon>Viridiplantae</taxon>
        <taxon>Streptophyta</taxon>
        <taxon>Embryophyta</taxon>
        <taxon>Tracheophyta</taxon>
        <taxon>Spermatophyta</taxon>
        <taxon>Magnoliopsida</taxon>
        <taxon>Liliopsida</taxon>
        <taxon>Poales</taxon>
        <taxon>Poaceae</taxon>
        <taxon>PACMAD clade</taxon>
        <taxon>Panicoideae</taxon>
        <taxon>Andropogonodae</taxon>
        <taxon>Andropogoneae</taxon>
        <taxon>Saccharinae</taxon>
        <taxon>Miscanthus</taxon>
    </lineage>
</organism>
<dbReference type="InterPro" id="IPR027417">
    <property type="entry name" value="P-loop_NTPase"/>
</dbReference>
<dbReference type="EMBL" id="CAJGYO010000006">
    <property type="protein sequence ID" value="CAD6234671.1"/>
    <property type="molecule type" value="Genomic_DNA"/>
</dbReference>
<dbReference type="GO" id="GO:0008146">
    <property type="term" value="F:sulfotransferase activity"/>
    <property type="evidence" value="ECO:0007669"/>
    <property type="project" value="InterPro"/>
</dbReference>
<dbReference type="EC" id="2.8.2.-" evidence="1"/>
<proteinExistence type="inferred from homology"/>
<dbReference type="Proteomes" id="UP000604825">
    <property type="component" value="Unassembled WGS sequence"/>
</dbReference>
<dbReference type="InterPro" id="IPR000863">
    <property type="entry name" value="Sulfotransferase_dom"/>
</dbReference>
<name>A0A811NZI6_9POAL</name>
<gene>
    <name evidence="3" type="ORF">NCGR_LOCUS23143</name>
</gene>
<evidence type="ECO:0000313" key="3">
    <source>
        <dbReference type="EMBL" id="CAD6234671.1"/>
    </source>
</evidence>
<comment type="similarity">
    <text evidence="1">Belongs to the sulfotransferase 1 family.</text>
</comment>
<dbReference type="Gene3D" id="3.40.50.300">
    <property type="entry name" value="P-loop containing nucleotide triphosphate hydrolases"/>
    <property type="match status" value="1"/>
</dbReference>
<dbReference type="Pfam" id="PF00685">
    <property type="entry name" value="Sulfotransfer_1"/>
    <property type="match status" value="1"/>
</dbReference>
<accession>A0A811NZI6</accession>
<evidence type="ECO:0000313" key="4">
    <source>
        <dbReference type="Proteomes" id="UP000604825"/>
    </source>
</evidence>
<dbReference type="OrthoDB" id="205623at2759"/>
<keyword evidence="4" id="KW-1185">Reference proteome</keyword>
<protein>
    <recommendedName>
        <fullName evidence="1">Sulfotransferase</fullName>
        <ecNumber evidence="1">2.8.2.-</ecNumber>
    </recommendedName>
</protein>
<evidence type="ECO:0000259" key="2">
    <source>
        <dbReference type="Pfam" id="PF00685"/>
    </source>
</evidence>
<comment type="caution">
    <text evidence="3">The sequence shown here is derived from an EMBL/GenBank/DDBJ whole genome shotgun (WGS) entry which is preliminary data.</text>
</comment>
<reference evidence="3" key="1">
    <citation type="submission" date="2020-10" db="EMBL/GenBank/DDBJ databases">
        <authorList>
            <person name="Han B."/>
            <person name="Lu T."/>
            <person name="Zhao Q."/>
            <person name="Huang X."/>
            <person name="Zhao Y."/>
        </authorList>
    </citation>
    <scope>NUCLEOTIDE SEQUENCE</scope>
</reference>
<feature type="domain" description="Sulfotransferase" evidence="2">
    <location>
        <begin position="33"/>
        <end position="69"/>
    </location>
</feature>
<evidence type="ECO:0000256" key="1">
    <source>
        <dbReference type="RuleBase" id="RU361155"/>
    </source>
</evidence>
<sequence length="75" mass="8069">MVDATDAPTASAGSDHMLGKFMTVRGSFRPGGDDIILATHPKSGTTWLKALAFSIFNRSRCSLDNDNHPLLSDHP</sequence>
<keyword evidence="1" id="KW-0808">Transferase</keyword>
<dbReference type="AlphaFoldDB" id="A0A811NZI6"/>
<dbReference type="SUPFAM" id="SSF52540">
    <property type="entry name" value="P-loop containing nucleoside triphosphate hydrolases"/>
    <property type="match status" value="1"/>
</dbReference>